<dbReference type="InterPro" id="IPR055170">
    <property type="entry name" value="GFO_IDH_MocA-like_dom"/>
</dbReference>
<evidence type="ECO:0000259" key="4">
    <source>
        <dbReference type="Pfam" id="PF22725"/>
    </source>
</evidence>
<evidence type="ECO:0000256" key="1">
    <source>
        <dbReference type="ARBA" id="ARBA00010928"/>
    </source>
</evidence>
<evidence type="ECO:0000313" key="5">
    <source>
        <dbReference type="EMBL" id="MCF2870040.1"/>
    </source>
</evidence>
<keyword evidence="2" id="KW-0560">Oxidoreductase</keyword>
<dbReference type="PANTHER" id="PTHR22604:SF105">
    <property type="entry name" value="TRANS-1,2-DIHYDROBENZENE-1,2-DIOL DEHYDROGENASE"/>
    <property type="match status" value="1"/>
</dbReference>
<reference evidence="5 6" key="1">
    <citation type="submission" date="2022-01" db="EMBL/GenBank/DDBJ databases">
        <title>Octadecabacter sp. nov., isolated from a marine alga.</title>
        <authorList>
            <person name="Jin M.S."/>
            <person name="Kim H.M."/>
            <person name="Han D.M."/>
            <person name="Jung J.J."/>
            <person name="Jeon C.O."/>
        </authorList>
    </citation>
    <scope>NUCLEOTIDE SEQUENCE [LARGE SCALE GENOMIC DNA]</scope>
    <source>
        <strain evidence="5 6">G9-8</strain>
    </source>
</reference>
<feature type="domain" description="GFO/IDH/MocA-like oxidoreductase" evidence="4">
    <location>
        <begin position="134"/>
        <end position="248"/>
    </location>
</feature>
<dbReference type="RefSeq" id="WP_235224160.1">
    <property type="nucleotide sequence ID" value="NZ_JAKGAQ010000001.1"/>
</dbReference>
<dbReference type="EMBL" id="JAKGAQ010000001">
    <property type="protein sequence ID" value="MCF2870040.1"/>
    <property type="molecule type" value="Genomic_DNA"/>
</dbReference>
<evidence type="ECO:0000256" key="2">
    <source>
        <dbReference type="ARBA" id="ARBA00023002"/>
    </source>
</evidence>
<dbReference type="PANTHER" id="PTHR22604">
    <property type="entry name" value="OXIDOREDUCTASES"/>
    <property type="match status" value="1"/>
</dbReference>
<dbReference type="SUPFAM" id="SSF51735">
    <property type="entry name" value="NAD(P)-binding Rossmann-fold domains"/>
    <property type="match status" value="1"/>
</dbReference>
<dbReference type="Pfam" id="PF22725">
    <property type="entry name" value="GFO_IDH_MocA_C3"/>
    <property type="match status" value="1"/>
</dbReference>
<evidence type="ECO:0000313" key="6">
    <source>
        <dbReference type="Proteomes" id="UP001200557"/>
    </source>
</evidence>
<dbReference type="InterPro" id="IPR050984">
    <property type="entry name" value="Gfo/Idh/MocA_domain"/>
</dbReference>
<evidence type="ECO:0000259" key="3">
    <source>
        <dbReference type="Pfam" id="PF01408"/>
    </source>
</evidence>
<comment type="similarity">
    <text evidence="1">Belongs to the Gfo/Idh/MocA family.</text>
</comment>
<comment type="caution">
    <text evidence="5">The sequence shown here is derived from an EMBL/GenBank/DDBJ whole genome shotgun (WGS) entry which is preliminary data.</text>
</comment>
<dbReference type="Proteomes" id="UP001200557">
    <property type="component" value="Unassembled WGS sequence"/>
</dbReference>
<dbReference type="InterPro" id="IPR036291">
    <property type="entry name" value="NAD(P)-bd_dom_sf"/>
</dbReference>
<protein>
    <submittedName>
        <fullName evidence="5">Gfo/Idh/MocA family oxidoreductase</fullName>
    </submittedName>
</protein>
<dbReference type="SUPFAM" id="SSF55347">
    <property type="entry name" value="Glyceraldehyde-3-phosphate dehydrogenase-like, C-terminal domain"/>
    <property type="match status" value="1"/>
</dbReference>
<accession>A0ABS9CS31</accession>
<feature type="domain" description="Gfo/Idh/MocA-like oxidoreductase N-terminal" evidence="3">
    <location>
        <begin position="5"/>
        <end position="124"/>
    </location>
</feature>
<organism evidence="5 6">
    <name type="scientific">Octadecabacter dasysiphoniae</name>
    <dbReference type="NCBI Taxonomy" id="2909341"/>
    <lineage>
        <taxon>Bacteria</taxon>
        <taxon>Pseudomonadati</taxon>
        <taxon>Pseudomonadota</taxon>
        <taxon>Alphaproteobacteria</taxon>
        <taxon>Rhodobacterales</taxon>
        <taxon>Roseobacteraceae</taxon>
        <taxon>Octadecabacter</taxon>
    </lineage>
</organism>
<name>A0ABS9CS31_9RHOB</name>
<dbReference type="Gene3D" id="3.40.50.720">
    <property type="entry name" value="NAD(P)-binding Rossmann-like Domain"/>
    <property type="match status" value="1"/>
</dbReference>
<gene>
    <name evidence="5" type="ORF">L0664_03080</name>
</gene>
<dbReference type="Pfam" id="PF01408">
    <property type="entry name" value="GFO_IDH_MocA"/>
    <property type="match status" value="1"/>
</dbReference>
<keyword evidence="6" id="KW-1185">Reference proteome</keyword>
<proteinExistence type="inferred from homology"/>
<sequence length="324" mass="35181">MGKIIKWAILGAGNFAREHMGPAIHAASGAQLVALGTSSVQKAEPFQAFAPNLRVHATYDDVLADEDVDVVYIPLPNHLHIEWASRALRAGKHVLVEKPVGMTAAQIDPLIALRDETGLMCTEAYMIAHHPQWHRVREMLESGAIGTLRHVDGIFTYNNPDLANVRFDAAKGGGGLPDIGVYTIGSTRLVTGQDPVAITHADIDYIDGVDITARVSARFEGFTAHWVTSMNTHLTQSMTFLGSDGRIRVSAPFNAGSYGEAQVELIQSDGSIRVERWPQEAQYVNQVEAFSASVRDGVPYAWSLEDARATQAVIDAVYEAGPPR</sequence>
<dbReference type="Gene3D" id="3.30.360.10">
    <property type="entry name" value="Dihydrodipicolinate Reductase, domain 2"/>
    <property type="match status" value="1"/>
</dbReference>
<dbReference type="InterPro" id="IPR000683">
    <property type="entry name" value="Gfo/Idh/MocA-like_OxRdtase_N"/>
</dbReference>